<dbReference type="GO" id="GO:0006310">
    <property type="term" value="P:DNA recombination"/>
    <property type="evidence" value="ECO:0007669"/>
    <property type="project" value="UniProtKB-KW"/>
</dbReference>
<dbReference type="Pfam" id="PF02735">
    <property type="entry name" value="Ku"/>
    <property type="match status" value="1"/>
</dbReference>
<reference evidence="6" key="2">
    <citation type="submission" date="2020-09" db="EMBL/GenBank/DDBJ databases">
        <authorList>
            <person name="Yu Y."/>
        </authorList>
    </citation>
    <scope>NUCLEOTIDE SEQUENCE</scope>
    <source>
        <strain evidence="6">KCTC 49039</strain>
    </source>
</reference>
<comment type="subunit">
    <text evidence="3">Homodimer. Interacts with LigD.</text>
</comment>
<evidence type="ECO:0000259" key="5">
    <source>
        <dbReference type="SMART" id="SM00559"/>
    </source>
</evidence>
<dbReference type="SMART" id="SM00559">
    <property type="entry name" value="Ku78"/>
    <property type="match status" value="1"/>
</dbReference>
<comment type="function">
    <text evidence="3">With LigD forms a non-homologous end joining (NHEJ) DNA repair enzyme, which repairs dsDNA breaks with reduced fidelity. Binds linear dsDNA with 5'- and 3'- overhangs but not closed circular dsDNA nor ssDNA. Recruits and stimulates the ligase activity of LigD.</text>
</comment>
<evidence type="ECO:0000256" key="3">
    <source>
        <dbReference type="HAMAP-Rule" id="MF_01875"/>
    </source>
</evidence>
<dbReference type="PIRSF" id="PIRSF006493">
    <property type="entry name" value="Prok_Ku"/>
    <property type="match status" value="1"/>
</dbReference>
<gene>
    <name evidence="3" type="primary">ku</name>
    <name evidence="6" type="ORF">IF651_17070</name>
</gene>
<feature type="region of interest" description="Disordered" evidence="4">
    <location>
        <begin position="257"/>
        <end position="323"/>
    </location>
</feature>
<feature type="domain" description="Ku" evidence="5">
    <location>
        <begin position="52"/>
        <end position="179"/>
    </location>
</feature>
<keyword evidence="3" id="KW-0227">DNA damage</keyword>
<dbReference type="GO" id="GO:0003690">
    <property type="term" value="F:double-stranded DNA binding"/>
    <property type="evidence" value="ECO:0007669"/>
    <property type="project" value="UniProtKB-UniRule"/>
</dbReference>
<dbReference type="InterPro" id="IPR006164">
    <property type="entry name" value="DNA_bd_Ku70/Ku80"/>
</dbReference>
<sequence length="323" mass="35433">MRAIWKGAISFGLVNVPVKVYSATQDHDVPLHQVHDEDGGRIRYRRVCEIDGEVVPYEHIAKAYTDGEQTVMLTSEDFDVLPAERSREIEVVEFVPSDQIDPLLLDRSYYLEPDSTSNKAYVLMRRTLEETDRTAIVKFALRQRTRLAALRVRDDVLVIQTLLWADEVRDAAFPSLDDEAKVTDKELAMSSQLVASFEADFAPEEYEDDYQAQLRRLIDAKIEQGDALEVSETFGEQPEKDEGAEVIDLMEALRKSVASSKSSKGGSSGSSGTKKGGSSRTSSSSSTSSKSSSSSTGSGSTAKKSSSGSARKKPASTRKKATA</sequence>
<dbReference type="NCBIfam" id="TIGR02772">
    <property type="entry name" value="Ku_bact"/>
    <property type="match status" value="1"/>
</dbReference>
<dbReference type="EMBL" id="JACYHB010000020">
    <property type="protein sequence ID" value="MBD8080756.1"/>
    <property type="molecule type" value="Genomic_DNA"/>
</dbReference>
<evidence type="ECO:0000256" key="2">
    <source>
        <dbReference type="ARBA" id="ARBA00023172"/>
    </source>
</evidence>
<dbReference type="InterPro" id="IPR009187">
    <property type="entry name" value="Prok_Ku"/>
</dbReference>
<keyword evidence="1 3" id="KW-0238">DNA-binding</keyword>
<dbReference type="FunFam" id="2.40.290.10:FF:000004">
    <property type="entry name" value="Non-homologous end joining protein Ku"/>
    <property type="match status" value="1"/>
</dbReference>
<evidence type="ECO:0000256" key="4">
    <source>
        <dbReference type="SAM" id="MobiDB-lite"/>
    </source>
</evidence>
<dbReference type="Proteomes" id="UP000610846">
    <property type="component" value="Unassembled WGS sequence"/>
</dbReference>
<keyword evidence="7" id="KW-1185">Reference proteome</keyword>
<name>A0A927J2K9_9MICO</name>
<dbReference type="SUPFAM" id="SSF100939">
    <property type="entry name" value="SPOC domain-like"/>
    <property type="match status" value="1"/>
</dbReference>
<dbReference type="GO" id="GO:0006303">
    <property type="term" value="P:double-strand break repair via nonhomologous end joining"/>
    <property type="evidence" value="ECO:0007669"/>
    <property type="project" value="UniProtKB-UniRule"/>
</dbReference>
<accession>A0A927J2K9</accession>
<dbReference type="Gene3D" id="2.40.290.10">
    <property type="match status" value="1"/>
</dbReference>
<protein>
    <recommendedName>
        <fullName evidence="3">Non-homologous end joining protein Ku</fullName>
    </recommendedName>
</protein>
<reference evidence="6" key="1">
    <citation type="journal article" date="2018" name="Curr. Microbiol.">
        <title>Cellulosimicrobium arenosum sp. nov., Isolated from Marine Sediment Sand.</title>
        <authorList>
            <person name="Oh M."/>
            <person name="Kim J.H."/>
            <person name="Yoon J.H."/>
            <person name="Schumann P."/>
            <person name="Kim W."/>
        </authorList>
    </citation>
    <scope>NUCLEOTIDE SEQUENCE</scope>
    <source>
        <strain evidence="6">KCTC 49039</strain>
    </source>
</reference>
<feature type="compositionally biased region" description="Basic residues" evidence="4">
    <location>
        <begin position="310"/>
        <end position="323"/>
    </location>
</feature>
<dbReference type="CDD" id="cd00789">
    <property type="entry name" value="KU_like"/>
    <property type="match status" value="1"/>
</dbReference>
<feature type="compositionally biased region" description="Low complexity" evidence="4">
    <location>
        <begin position="259"/>
        <end position="309"/>
    </location>
</feature>
<proteinExistence type="inferred from homology"/>
<comment type="caution">
    <text evidence="6">The sequence shown here is derived from an EMBL/GenBank/DDBJ whole genome shotgun (WGS) entry which is preliminary data.</text>
</comment>
<dbReference type="AlphaFoldDB" id="A0A927J2K9"/>
<comment type="similarity">
    <text evidence="3">Belongs to the prokaryotic Ku family.</text>
</comment>
<dbReference type="RefSeq" id="WP_191830331.1">
    <property type="nucleotide sequence ID" value="NZ_JACYHB010000020.1"/>
</dbReference>
<evidence type="ECO:0000256" key="1">
    <source>
        <dbReference type="ARBA" id="ARBA00023125"/>
    </source>
</evidence>
<dbReference type="HAMAP" id="MF_01875">
    <property type="entry name" value="Prokaryotic_Ku"/>
    <property type="match status" value="1"/>
</dbReference>
<dbReference type="PANTHER" id="PTHR41251:SF1">
    <property type="entry name" value="NON-HOMOLOGOUS END JOINING PROTEIN KU"/>
    <property type="match status" value="1"/>
</dbReference>
<keyword evidence="2 3" id="KW-0233">DNA recombination</keyword>
<keyword evidence="3" id="KW-0234">DNA repair</keyword>
<evidence type="ECO:0000313" key="6">
    <source>
        <dbReference type="EMBL" id="MBD8080756.1"/>
    </source>
</evidence>
<evidence type="ECO:0000313" key="7">
    <source>
        <dbReference type="Proteomes" id="UP000610846"/>
    </source>
</evidence>
<organism evidence="6 7">
    <name type="scientific">Cellulosimicrobium arenosum</name>
    <dbReference type="NCBI Taxonomy" id="2708133"/>
    <lineage>
        <taxon>Bacteria</taxon>
        <taxon>Bacillati</taxon>
        <taxon>Actinomycetota</taxon>
        <taxon>Actinomycetes</taxon>
        <taxon>Micrococcales</taxon>
        <taxon>Promicromonosporaceae</taxon>
        <taxon>Cellulosimicrobium</taxon>
    </lineage>
</organism>
<dbReference type="PANTHER" id="PTHR41251">
    <property type="entry name" value="NON-HOMOLOGOUS END JOINING PROTEIN KU"/>
    <property type="match status" value="1"/>
</dbReference>
<dbReference type="InterPro" id="IPR016194">
    <property type="entry name" value="SPOC-like_C_dom_sf"/>
</dbReference>